<dbReference type="Proteomes" id="UP000076727">
    <property type="component" value="Unassembled WGS sequence"/>
</dbReference>
<dbReference type="SUPFAM" id="SSF46767">
    <property type="entry name" value="Methylated DNA-protein cysteine methyltransferase, C-terminal domain"/>
    <property type="match status" value="1"/>
</dbReference>
<dbReference type="Pfam" id="PF01035">
    <property type="entry name" value="DNA_binding_1"/>
    <property type="match status" value="1"/>
</dbReference>
<dbReference type="CDD" id="cd06445">
    <property type="entry name" value="ATase"/>
    <property type="match status" value="1"/>
</dbReference>
<dbReference type="GO" id="GO:0003824">
    <property type="term" value="F:catalytic activity"/>
    <property type="evidence" value="ECO:0007669"/>
    <property type="project" value="InterPro"/>
</dbReference>
<evidence type="ECO:0000256" key="2">
    <source>
        <dbReference type="SAM" id="MobiDB-lite"/>
    </source>
</evidence>
<gene>
    <name evidence="4" type="ORF">DAEQUDRAFT_759881</name>
</gene>
<sequence>MHVTSYGHVAKLIGMPRHSRHVGQALKFVSPDVQPPIPWYRVVSSSGAISSRGPGTSGADVQRQELEAEGVEVGVGRMGDMRVDLRRFGWFPAPGTVDIGGDGAAGDEAGTGEPEASGSDGEDVSEPGDERL</sequence>
<dbReference type="OrthoDB" id="2548197at2759"/>
<dbReference type="InterPro" id="IPR036217">
    <property type="entry name" value="MethylDNA_cys_MeTrfase_DNAb"/>
</dbReference>
<dbReference type="InterPro" id="IPR014048">
    <property type="entry name" value="MethylDNA_cys_MeTrfase_DNA-bd"/>
</dbReference>
<organism evidence="4 5">
    <name type="scientific">Daedalea quercina L-15889</name>
    <dbReference type="NCBI Taxonomy" id="1314783"/>
    <lineage>
        <taxon>Eukaryota</taxon>
        <taxon>Fungi</taxon>
        <taxon>Dikarya</taxon>
        <taxon>Basidiomycota</taxon>
        <taxon>Agaricomycotina</taxon>
        <taxon>Agaricomycetes</taxon>
        <taxon>Polyporales</taxon>
        <taxon>Fomitopsis</taxon>
    </lineage>
</organism>
<feature type="compositionally biased region" description="Low complexity" evidence="2">
    <location>
        <begin position="106"/>
        <end position="116"/>
    </location>
</feature>
<accession>A0A165LK69</accession>
<dbReference type="AlphaFoldDB" id="A0A165LK69"/>
<evidence type="ECO:0000256" key="1">
    <source>
        <dbReference type="ARBA" id="ARBA00022763"/>
    </source>
</evidence>
<dbReference type="InterPro" id="IPR052520">
    <property type="entry name" value="ATL_DNA_repair"/>
</dbReference>
<dbReference type="PANTHER" id="PTHR42942:SF1">
    <property type="entry name" value="ALKYLTRANSFERASE-LIKE PROTEIN 1"/>
    <property type="match status" value="1"/>
</dbReference>
<keyword evidence="1" id="KW-0227">DNA damage</keyword>
<reference evidence="4 5" key="1">
    <citation type="journal article" date="2016" name="Mol. Biol. Evol.">
        <title>Comparative Genomics of Early-Diverging Mushroom-Forming Fungi Provides Insights into the Origins of Lignocellulose Decay Capabilities.</title>
        <authorList>
            <person name="Nagy L.G."/>
            <person name="Riley R."/>
            <person name="Tritt A."/>
            <person name="Adam C."/>
            <person name="Daum C."/>
            <person name="Floudas D."/>
            <person name="Sun H."/>
            <person name="Yadav J.S."/>
            <person name="Pangilinan J."/>
            <person name="Larsson K.H."/>
            <person name="Matsuura K."/>
            <person name="Barry K."/>
            <person name="Labutti K."/>
            <person name="Kuo R."/>
            <person name="Ohm R.A."/>
            <person name="Bhattacharya S.S."/>
            <person name="Shirouzu T."/>
            <person name="Yoshinaga Y."/>
            <person name="Martin F.M."/>
            <person name="Grigoriev I.V."/>
            <person name="Hibbett D.S."/>
        </authorList>
    </citation>
    <scope>NUCLEOTIDE SEQUENCE [LARGE SCALE GENOMIC DNA]</scope>
    <source>
        <strain evidence="4 5">L-15889</strain>
    </source>
</reference>
<feature type="compositionally biased region" description="Acidic residues" evidence="2">
    <location>
        <begin position="120"/>
        <end position="132"/>
    </location>
</feature>
<protein>
    <recommendedName>
        <fullName evidence="3">Methylated-DNA-[protein]-cysteine S-methyltransferase DNA binding domain-containing protein</fullName>
    </recommendedName>
</protein>
<name>A0A165LK69_9APHY</name>
<dbReference type="PANTHER" id="PTHR42942">
    <property type="entry name" value="6-O-METHYLGUANINE DNA METHYLTRANSFERASE"/>
    <property type="match status" value="1"/>
</dbReference>
<dbReference type="Gene3D" id="1.10.10.10">
    <property type="entry name" value="Winged helix-like DNA-binding domain superfamily/Winged helix DNA-binding domain"/>
    <property type="match status" value="1"/>
</dbReference>
<dbReference type="GO" id="GO:0006281">
    <property type="term" value="P:DNA repair"/>
    <property type="evidence" value="ECO:0007669"/>
    <property type="project" value="InterPro"/>
</dbReference>
<proteinExistence type="predicted"/>
<evidence type="ECO:0000259" key="3">
    <source>
        <dbReference type="Pfam" id="PF01035"/>
    </source>
</evidence>
<feature type="region of interest" description="Disordered" evidence="2">
    <location>
        <begin position="96"/>
        <end position="132"/>
    </location>
</feature>
<evidence type="ECO:0000313" key="4">
    <source>
        <dbReference type="EMBL" id="KZT64527.1"/>
    </source>
</evidence>
<dbReference type="STRING" id="1314783.A0A165LK69"/>
<keyword evidence="5" id="KW-1185">Reference proteome</keyword>
<evidence type="ECO:0000313" key="5">
    <source>
        <dbReference type="Proteomes" id="UP000076727"/>
    </source>
</evidence>
<dbReference type="InterPro" id="IPR036388">
    <property type="entry name" value="WH-like_DNA-bd_sf"/>
</dbReference>
<feature type="domain" description="Methylated-DNA-[protein]-cysteine S-methyltransferase DNA binding" evidence="3">
    <location>
        <begin position="2"/>
        <end position="71"/>
    </location>
</feature>
<dbReference type="EMBL" id="KV429126">
    <property type="protein sequence ID" value="KZT64527.1"/>
    <property type="molecule type" value="Genomic_DNA"/>
</dbReference>